<proteinExistence type="predicted"/>
<dbReference type="Proteomes" id="UP000821853">
    <property type="component" value="Unassembled WGS sequence"/>
</dbReference>
<gene>
    <name evidence="1" type="ORF">HPB48_023521</name>
</gene>
<name>A0A9J6H5F0_HAELO</name>
<dbReference type="AlphaFoldDB" id="A0A9J6H5F0"/>
<accession>A0A9J6H5F0</accession>
<dbReference type="OrthoDB" id="6477647at2759"/>
<evidence type="ECO:0000313" key="1">
    <source>
        <dbReference type="EMBL" id="KAH9382899.1"/>
    </source>
</evidence>
<evidence type="ECO:0000313" key="2">
    <source>
        <dbReference type="Proteomes" id="UP000821853"/>
    </source>
</evidence>
<organism evidence="1 2">
    <name type="scientific">Haemaphysalis longicornis</name>
    <name type="common">Bush tick</name>
    <dbReference type="NCBI Taxonomy" id="44386"/>
    <lineage>
        <taxon>Eukaryota</taxon>
        <taxon>Metazoa</taxon>
        <taxon>Ecdysozoa</taxon>
        <taxon>Arthropoda</taxon>
        <taxon>Chelicerata</taxon>
        <taxon>Arachnida</taxon>
        <taxon>Acari</taxon>
        <taxon>Parasitiformes</taxon>
        <taxon>Ixodida</taxon>
        <taxon>Ixodoidea</taxon>
        <taxon>Ixodidae</taxon>
        <taxon>Haemaphysalinae</taxon>
        <taxon>Haemaphysalis</taxon>
    </lineage>
</organism>
<comment type="caution">
    <text evidence="1">The sequence shown here is derived from an EMBL/GenBank/DDBJ whole genome shotgun (WGS) entry which is preliminary data.</text>
</comment>
<dbReference type="EMBL" id="JABSTR010000608">
    <property type="protein sequence ID" value="KAH9382899.1"/>
    <property type="molecule type" value="Genomic_DNA"/>
</dbReference>
<sequence>MRKLCLGMGSTKEEVVRFATMLKSSDKIYALNIAANKESTELLLHHLYPGFSRNYTLISLFYYWGGLHLTRRFYLVSDIIRRYNDLVRRATHCATGNNIRMCVEALELVAQNPALMEKICEGKYVGEEDAAEIVRNALGTVLGFDDYMRVSGVVKHRVSCPSGNTHKLQLSDLDDYSWRVVRRFLRVSDVFAAPS</sequence>
<reference evidence="1 2" key="1">
    <citation type="journal article" date="2020" name="Cell">
        <title>Large-Scale Comparative Analyses of Tick Genomes Elucidate Their Genetic Diversity and Vector Capacities.</title>
        <authorList>
            <consortium name="Tick Genome and Microbiome Consortium (TIGMIC)"/>
            <person name="Jia N."/>
            <person name="Wang J."/>
            <person name="Shi W."/>
            <person name="Du L."/>
            <person name="Sun Y."/>
            <person name="Zhan W."/>
            <person name="Jiang J.F."/>
            <person name="Wang Q."/>
            <person name="Zhang B."/>
            <person name="Ji P."/>
            <person name="Bell-Sakyi L."/>
            <person name="Cui X.M."/>
            <person name="Yuan T.T."/>
            <person name="Jiang B.G."/>
            <person name="Yang W.F."/>
            <person name="Lam T.T."/>
            <person name="Chang Q.C."/>
            <person name="Ding S.J."/>
            <person name="Wang X.J."/>
            <person name="Zhu J.G."/>
            <person name="Ruan X.D."/>
            <person name="Zhao L."/>
            <person name="Wei J.T."/>
            <person name="Ye R.Z."/>
            <person name="Que T.C."/>
            <person name="Du C.H."/>
            <person name="Zhou Y.H."/>
            <person name="Cheng J.X."/>
            <person name="Dai P.F."/>
            <person name="Guo W.B."/>
            <person name="Han X.H."/>
            <person name="Huang E.J."/>
            <person name="Li L.F."/>
            <person name="Wei W."/>
            <person name="Gao Y.C."/>
            <person name="Liu J.Z."/>
            <person name="Shao H.Z."/>
            <person name="Wang X."/>
            <person name="Wang C.C."/>
            <person name="Yang T.C."/>
            <person name="Huo Q.B."/>
            <person name="Li W."/>
            <person name="Chen H.Y."/>
            <person name="Chen S.E."/>
            <person name="Zhou L.G."/>
            <person name="Ni X.B."/>
            <person name="Tian J.H."/>
            <person name="Sheng Y."/>
            <person name="Liu T."/>
            <person name="Pan Y.S."/>
            <person name="Xia L.Y."/>
            <person name="Li J."/>
            <person name="Zhao F."/>
            <person name="Cao W.C."/>
        </authorList>
    </citation>
    <scope>NUCLEOTIDE SEQUENCE [LARGE SCALE GENOMIC DNA]</scope>
    <source>
        <strain evidence="1">HaeL-2018</strain>
    </source>
</reference>
<protein>
    <submittedName>
        <fullName evidence="1">Uncharacterized protein</fullName>
    </submittedName>
</protein>
<dbReference type="OMA" id="NIRMCVE"/>
<keyword evidence="2" id="KW-1185">Reference proteome</keyword>
<dbReference type="VEuPathDB" id="VectorBase:HLOH_051727"/>